<name>A0A0N4WQS5_HAEPC</name>
<dbReference type="STRING" id="6290.A0A0N4WQS5"/>
<reference evidence="4" key="1">
    <citation type="submission" date="2017-02" db="UniProtKB">
        <authorList>
            <consortium name="WormBaseParasite"/>
        </authorList>
    </citation>
    <scope>IDENTIFICATION</scope>
</reference>
<gene>
    <name evidence="2" type="ORF">HPLM_LOCUS13791</name>
</gene>
<evidence type="ECO:0000313" key="2">
    <source>
        <dbReference type="EMBL" id="VDO50618.1"/>
    </source>
</evidence>
<organism evidence="4">
    <name type="scientific">Haemonchus placei</name>
    <name type="common">Barber's pole worm</name>
    <dbReference type="NCBI Taxonomy" id="6290"/>
    <lineage>
        <taxon>Eukaryota</taxon>
        <taxon>Metazoa</taxon>
        <taxon>Ecdysozoa</taxon>
        <taxon>Nematoda</taxon>
        <taxon>Chromadorea</taxon>
        <taxon>Rhabditida</taxon>
        <taxon>Rhabditina</taxon>
        <taxon>Rhabditomorpha</taxon>
        <taxon>Strongyloidea</taxon>
        <taxon>Trichostrongylidae</taxon>
        <taxon>Haemonchus</taxon>
    </lineage>
</organism>
<dbReference type="EMBL" id="UZAF01018340">
    <property type="protein sequence ID" value="VDO50618.1"/>
    <property type="molecule type" value="Genomic_DNA"/>
</dbReference>
<dbReference type="AlphaFoldDB" id="A0A0N4WQS5"/>
<keyword evidence="3" id="KW-1185">Reference proteome</keyword>
<feature type="transmembrane region" description="Helical" evidence="1">
    <location>
        <begin position="25"/>
        <end position="44"/>
    </location>
</feature>
<proteinExistence type="predicted"/>
<accession>A0A0N4WQS5</accession>
<dbReference type="OrthoDB" id="160405at2759"/>
<keyword evidence="1" id="KW-0472">Membrane</keyword>
<reference evidence="2 3" key="2">
    <citation type="submission" date="2018-11" db="EMBL/GenBank/DDBJ databases">
        <authorList>
            <consortium name="Pathogen Informatics"/>
        </authorList>
    </citation>
    <scope>NUCLEOTIDE SEQUENCE [LARGE SCALE GENOMIC DNA]</scope>
    <source>
        <strain evidence="2 3">MHpl1</strain>
    </source>
</reference>
<dbReference type="WBParaSite" id="HPLM_0001379901-mRNA-1">
    <property type="protein sequence ID" value="HPLM_0001379901-mRNA-1"/>
    <property type="gene ID" value="HPLM_0001379901"/>
</dbReference>
<dbReference type="Proteomes" id="UP000268014">
    <property type="component" value="Unassembled WGS sequence"/>
</dbReference>
<evidence type="ECO:0000256" key="1">
    <source>
        <dbReference type="SAM" id="Phobius"/>
    </source>
</evidence>
<sequence length="90" mass="10667">MLMTFRLITQVLQVLFGYPSDDAPTYSAVIAVILVHVLLCFWLFTASKEEDEERARKRTTRNLWRHSTRRRKAMKKVQPWGGKLEDWKLS</sequence>
<evidence type="ECO:0000313" key="3">
    <source>
        <dbReference type="Proteomes" id="UP000268014"/>
    </source>
</evidence>
<protein>
    <submittedName>
        <fullName evidence="2 4">Uncharacterized protein</fullName>
    </submittedName>
</protein>
<evidence type="ECO:0000313" key="4">
    <source>
        <dbReference type="WBParaSite" id="HPLM_0001379901-mRNA-1"/>
    </source>
</evidence>
<keyword evidence="1" id="KW-0812">Transmembrane</keyword>
<keyword evidence="1" id="KW-1133">Transmembrane helix</keyword>